<keyword evidence="2" id="KW-0378">Hydrolase</keyword>
<dbReference type="SUPFAM" id="SSF51556">
    <property type="entry name" value="Metallo-dependent hydrolases"/>
    <property type="match status" value="1"/>
</dbReference>
<dbReference type="Gene3D" id="3.20.20.140">
    <property type="entry name" value="Metal-dependent hydrolases"/>
    <property type="match status" value="1"/>
</dbReference>
<organism evidence="2 3">
    <name type="scientific">Rhodoferax koreensis</name>
    <dbReference type="NCBI Taxonomy" id="1842727"/>
    <lineage>
        <taxon>Bacteria</taxon>
        <taxon>Pseudomonadati</taxon>
        <taxon>Pseudomonadota</taxon>
        <taxon>Betaproteobacteria</taxon>
        <taxon>Burkholderiales</taxon>
        <taxon>Comamonadaceae</taxon>
        <taxon>Rhodoferax</taxon>
    </lineage>
</organism>
<dbReference type="OrthoDB" id="9787654at2"/>
<dbReference type="InterPro" id="IPR006680">
    <property type="entry name" value="Amidohydro-rel"/>
</dbReference>
<protein>
    <submittedName>
        <fullName evidence="2">Amidohydrolase</fullName>
    </submittedName>
</protein>
<dbReference type="PANTHER" id="PTHR35563:SF2">
    <property type="entry name" value="BARREL METAL-DEPENDENT HYDROLASE, PUTATIVE (AFU_ORTHOLOGUE AFUA_1G16240)-RELATED"/>
    <property type="match status" value="1"/>
</dbReference>
<keyword evidence="3" id="KW-1185">Reference proteome</keyword>
<gene>
    <name evidence="2" type="ORF">RD110_22645</name>
</gene>
<dbReference type="RefSeq" id="WP_076205495.1">
    <property type="nucleotide sequence ID" value="NZ_CP019236.1"/>
</dbReference>
<evidence type="ECO:0000259" key="1">
    <source>
        <dbReference type="Pfam" id="PF04909"/>
    </source>
</evidence>
<reference evidence="2 3" key="1">
    <citation type="submission" date="2017-01" db="EMBL/GenBank/DDBJ databases">
        <authorList>
            <person name="Mah S.A."/>
            <person name="Swanson W.J."/>
            <person name="Moy G.W."/>
            <person name="Vacquier V.D."/>
        </authorList>
    </citation>
    <scope>NUCLEOTIDE SEQUENCE [LARGE SCALE GENOMIC DNA]</scope>
    <source>
        <strain evidence="2 3">DCY110</strain>
    </source>
</reference>
<dbReference type="EMBL" id="CP019236">
    <property type="protein sequence ID" value="APW40889.1"/>
    <property type="molecule type" value="Genomic_DNA"/>
</dbReference>
<dbReference type="InterPro" id="IPR052358">
    <property type="entry name" value="Aro_Compnd_Degr_Hydrolases"/>
</dbReference>
<evidence type="ECO:0000313" key="3">
    <source>
        <dbReference type="Proteomes" id="UP000186609"/>
    </source>
</evidence>
<dbReference type="STRING" id="1842727.RD110_22645"/>
<dbReference type="Proteomes" id="UP000186609">
    <property type="component" value="Chromosome"/>
</dbReference>
<proteinExistence type="predicted"/>
<dbReference type="GO" id="GO:0016787">
    <property type="term" value="F:hydrolase activity"/>
    <property type="evidence" value="ECO:0007669"/>
    <property type="project" value="UniProtKB-KW"/>
</dbReference>
<dbReference type="PANTHER" id="PTHR35563">
    <property type="entry name" value="BARREL METAL-DEPENDENT HYDROLASE, PUTATIVE (AFU_ORTHOLOGUE AFUA_1G16240)-RELATED"/>
    <property type="match status" value="1"/>
</dbReference>
<dbReference type="InterPro" id="IPR032466">
    <property type="entry name" value="Metal_Hydrolase"/>
</dbReference>
<dbReference type="Pfam" id="PF04909">
    <property type="entry name" value="Amidohydro_2"/>
    <property type="match status" value="1"/>
</dbReference>
<sequence>MDHRIPTPGRPEPLPSADALVAPFSAGRGRCEVEVPAGACDCHVHVYDASYPAVPGARLTPPDASVADYRRLQRRTGTQRVVFVTPSTYGSDNRPMLEALATFGDAARGVAVVDASIDAATLRRLHDAGVRGVRLNLSLGLTNSAEQMAPLAARIADLGWHLQLLMPPAQLATLGPALRALPVPVVFDHFGRISPSMAGHAAHRLVLELLAEGRAWMKLSGGYIVTEQGPPGYGDIAPLARSYLAVAPHRMLWGSDWPHASASAGHQPLPDDARQMALLADWAETPASLQRVLVDNPAELYGF</sequence>
<dbReference type="KEGG" id="rhy:RD110_22645"/>
<feature type="domain" description="Amidohydrolase-related" evidence="1">
    <location>
        <begin position="40"/>
        <end position="303"/>
    </location>
</feature>
<evidence type="ECO:0000313" key="2">
    <source>
        <dbReference type="EMBL" id="APW40889.1"/>
    </source>
</evidence>
<dbReference type="AlphaFoldDB" id="A0A1P8K4F8"/>
<name>A0A1P8K4F8_9BURK</name>
<accession>A0A1P8K4F8</accession>